<keyword evidence="2" id="KW-1185">Reference proteome</keyword>
<dbReference type="Proteomes" id="UP000054995">
    <property type="component" value="Unassembled WGS sequence"/>
</dbReference>
<accession>A0A0V1DNR8</accession>
<evidence type="ECO:0000313" key="1">
    <source>
        <dbReference type="EMBL" id="KRY62984.1"/>
    </source>
</evidence>
<dbReference type="EMBL" id="JYDT01002804">
    <property type="protein sequence ID" value="KRY62984.1"/>
    <property type="molecule type" value="Genomic_DNA"/>
</dbReference>
<name>A0A0V1DNR8_TRIPS</name>
<reference evidence="1 2" key="1">
    <citation type="submission" date="2015-01" db="EMBL/GenBank/DDBJ databases">
        <title>Evolution of Trichinella species and genotypes.</title>
        <authorList>
            <person name="Korhonen P.K."/>
            <person name="Edoardo P."/>
            <person name="Giuseppe L.R."/>
            <person name="Gasser R.B."/>
        </authorList>
    </citation>
    <scope>NUCLEOTIDE SEQUENCE [LARGE SCALE GENOMIC DNA]</scope>
    <source>
        <strain evidence="1">ISS470</strain>
    </source>
</reference>
<dbReference type="AlphaFoldDB" id="A0A0V1DNR8"/>
<evidence type="ECO:0000313" key="2">
    <source>
        <dbReference type="Proteomes" id="UP000054995"/>
    </source>
</evidence>
<organism evidence="1 2">
    <name type="scientific">Trichinella pseudospiralis</name>
    <name type="common">Parasitic roundworm</name>
    <dbReference type="NCBI Taxonomy" id="6337"/>
    <lineage>
        <taxon>Eukaryota</taxon>
        <taxon>Metazoa</taxon>
        <taxon>Ecdysozoa</taxon>
        <taxon>Nematoda</taxon>
        <taxon>Enoplea</taxon>
        <taxon>Dorylaimia</taxon>
        <taxon>Trichinellida</taxon>
        <taxon>Trichinellidae</taxon>
        <taxon>Trichinella</taxon>
    </lineage>
</organism>
<gene>
    <name evidence="1" type="ORF">T4D_8297</name>
</gene>
<comment type="caution">
    <text evidence="1">The sequence shown here is derived from an EMBL/GenBank/DDBJ whole genome shotgun (WGS) entry which is preliminary data.</text>
</comment>
<protein>
    <submittedName>
        <fullName evidence="1">Uncharacterized protein</fullName>
    </submittedName>
</protein>
<sequence length="43" mass="4872">MATTQTQRRWATSQYSCDLIAEADRKLEAGKRRTLKCRGAPTT</sequence>
<proteinExistence type="predicted"/>